<dbReference type="Proteomes" id="UP001497516">
    <property type="component" value="Chromosome 2"/>
</dbReference>
<evidence type="ECO:0000259" key="1">
    <source>
        <dbReference type="Pfam" id="PF00098"/>
    </source>
</evidence>
<feature type="domain" description="CCHC-type" evidence="1">
    <location>
        <begin position="51"/>
        <end position="61"/>
    </location>
</feature>
<gene>
    <name evidence="2" type="ORF">LTRI10_LOCUS13645</name>
</gene>
<dbReference type="GO" id="GO:0008270">
    <property type="term" value="F:zinc ion binding"/>
    <property type="evidence" value="ECO:0007669"/>
    <property type="project" value="InterPro"/>
</dbReference>
<keyword evidence="3" id="KW-1185">Reference proteome</keyword>
<evidence type="ECO:0000313" key="3">
    <source>
        <dbReference type="Proteomes" id="UP001497516"/>
    </source>
</evidence>
<dbReference type="Pfam" id="PF00098">
    <property type="entry name" value="zf-CCHC"/>
    <property type="match status" value="1"/>
</dbReference>
<reference evidence="2 3" key="1">
    <citation type="submission" date="2024-04" db="EMBL/GenBank/DDBJ databases">
        <authorList>
            <person name="Fracassetti M."/>
        </authorList>
    </citation>
    <scope>NUCLEOTIDE SEQUENCE [LARGE SCALE GENOMIC DNA]</scope>
</reference>
<accession>A0AAV2DCK8</accession>
<protein>
    <recommendedName>
        <fullName evidence="1">CCHC-type domain-containing protein</fullName>
    </recommendedName>
</protein>
<organism evidence="2 3">
    <name type="scientific">Linum trigynum</name>
    <dbReference type="NCBI Taxonomy" id="586398"/>
    <lineage>
        <taxon>Eukaryota</taxon>
        <taxon>Viridiplantae</taxon>
        <taxon>Streptophyta</taxon>
        <taxon>Embryophyta</taxon>
        <taxon>Tracheophyta</taxon>
        <taxon>Spermatophyta</taxon>
        <taxon>Magnoliopsida</taxon>
        <taxon>eudicotyledons</taxon>
        <taxon>Gunneridae</taxon>
        <taxon>Pentapetalae</taxon>
        <taxon>rosids</taxon>
        <taxon>fabids</taxon>
        <taxon>Malpighiales</taxon>
        <taxon>Linaceae</taxon>
        <taxon>Linum</taxon>
    </lineage>
</organism>
<dbReference type="EMBL" id="OZ034815">
    <property type="protein sequence ID" value="CAL1371589.1"/>
    <property type="molecule type" value="Genomic_DNA"/>
</dbReference>
<dbReference type="GO" id="GO:0003676">
    <property type="term" value="F:nucleic acid binding"/>
    <property type="evidence" value="ECO:0007669"/>
    <property type="project" value="InterPro"/>
</dbReference>
<dbReference type="InterPro" id="IPR001878">
    <property type="entry name" value="Znf_CCHC"/>
</dbReference>
<name>A0AAV2DCK8_9ROSI</name>
<evidence type="ECO:0000313" key="2">
    <source>
        <dbReference type="EMBL" id="CAL1371589.1"/>
    </source>
</evidence>
<proteinExistence type="predicted"/>
<sequence>MFAIKGEPGHFIKARCKVNVFEPLRSQVYASNEQIGEFWVSLIYKFLPLFCYNCGRLGHKAPQFKFLDLVGVEYYGPELSTNITGHRLDEQSKIPVHLLPTIPKSVWVNPGIKGIATGIAMEGSKSGDGAGGSSMQRAQGATGAVAAQIAWLEQGV</sequence>
<dbReference type="AlphaFoldDB" id="A0AAV2DCK8"/>